<accession>A0ABY2T3F4</accession>
<protein>
    <recommendedName>
        <fullName evidence="4">Lipoprotein</fullName>
    </recommendedName>
</protein>
<dbReference type="EMBL" id="SZPT01000001">
    <property type="protein sequence ID" value="TKI50557.1"/>
    <property type="molecule type" value="Genomic_DNA"/>
</dbReference>
<organism evidence="2 3">
    <name type="scientific">Lysinibacillus tabacifolii</name>
    <dbReference type="NCBI Taxonomy" id="1173107"/>
    <lineage>
        <taxon>Bacteria</taxon>
        <taxon>Bacillati</taxon>
        <taxon>Bacillota</taxon>
        <taxon>Bacilli</taxon>
        <taxon>Bacillales</taxon>
        <taxon>Bacillaceae</taxon>
        <taxon>Lysinibacillus</taxon>
    </lineage>
</organism>
<dbReference type="PROSITE" id="PS51257">
    <property type="entry name" value="PROKAR_LIPOPROTEIN"/>
    <property type="match status" value="1"/>
</dbReference>
<dbReference type="Proteomes" id="UP000308330">
    <property type="component" value="Unassembled WGS sequence"/>
</dbReference>
<reference evidence="2 3" key="1">
    <citation type="submission" date="2019-04" db="EMBL/GenBank/DDBJ databases">
        <title>Lysinibacillus genome sequencing.</title>
        <authorList>
            <person name="Dunlap C."/>
        </authorList>
    </citation>
    <scope>NUCLEOTIDE SEQUENCE [LARGE SCALE GENOMIC DNA]</scope>
    <source>
        <strain evidence="2 3">KCTC 33042</strain>
    </source>
</reference>
<keyword evidence="3" id="KW-1185">Reference proteome</keyword>
<evidence type="ECO:0000313" key="2">
    <source>
        <dbReference type="EMBL" id="TKI50557.1"/>
    </source>
</evidence>
<gene>
    <name evidence="2" type="ORF">FC748_04915</name>
</gene>
<proteinExistence type="predicted"/>
<name>A0ABY2T3F4_9BACI</name>
<sequence>MKKLFYVGALSAFLLAACGDENEAAPKEEAPASEQAEPAKESVTAETAKWQDEITKLATNSDSPADKFYALEKFLMEYNPTEAEVKEFSTYIVNDYKSGNYLSEIENHERMLTNIFKSYFVEKNSEGALKDFAFDYFQNMKYTYRSVDAVDSEAVKSNEKQMNKALEKMK</sequence>
<evidence type="ECO:0000256" key="1">
    <source>
        <dbReference type="SAM" id="MobiDB-lite"/>
    </source>
</evidence>
<comment type="caution">
    <text evidence="2">The sequence shown here is derived from an EMBL/GenBank/DDBJ whole genome shotgun (WGS) entry which is preliminary data.</text>
</comment>
<dbReference type="RefSeq" id="WP_108030157.1">
    <property type="nucleotide sequence ID" value="NZ_PYUE01000003.1"/>
</dbReference>
<evidence type="ECO:0008006" key="4">
    <source>
        <dbReference type="Google" id="ProtNLM"/>
    </source>
</evidence>
<feature type="region of interest" description="Disordered" evidence="1">
    <location>
        <begin position="24"/>
        <end position="47"/>
    </location>
</feature>
<evidence type="ECO:0000313" key="3">
    <source>
        <dbReference type="Proteomes" id="UP000308330"/>
    </source>
</evidence>